<proteinExistence type="predicted"/>
<keyword evidence="3" id="KW-1185">Reference proteome</keyword>
<dbReference type="Proteomes" id="UP000247702">
    <property type="component" value="Unassembled WGS sequence"/>
</dbReference>
<dbReference type="EMBL" id="BEXD01004102">
    <property type="protein sequence ID" value="GBC06836.1"/>
    <property type="molecule type" value="Genomic_DNA"/>
</dbReference>
<evidence type="ECO:0000313" key="2">
    <source>
        <dbReference type="EMBL" id="GES93299.1"/>
    </source>
</evidence>
<evidence type="ECO:0000313" key="1">
    <source>
        <dbReference type="EMBL" id="GBC06836.1"/>
    </source>
</evidence>
<reference evidence="2" key="2">
    <citation type="submission" date="2019-10" db="EMBL/GenBank/DDBJ databases">
        <title>Conservation and host-specific expression of non-tandemly repeated heterogenous ribosome RNA gene in arbuscular mycorrhizal fungi.</title>
        <authorList>
            <person name="Maeda T."/>
            <person name="Kobayashi Y."/>
            <person name="Nakagawa T."/>
            <person name="Ezawa T."/>
            <person name="Yamaguchi K."/>
            <person name="Bino T."/>
            <person name="Nishimoto Y."/>
            <person name="Shigenobu S."/>
            <person name="Kawaguchi M."/>
        </authorList>
    </citation>
    <scope>NUCLEOTIDE SEQUENCE</scope>
    <source>
        <strain evidence="2">HR1</strain>
    </source>
</reference>
<organism evidence="1 3">
    <name type="scientific">Rhizophagus clarus</name>
    <dbReference type="NCBI Taxonomy" id="94130"/>
    <lineage>
        <taxon>Eukaryota</taxon>
        <taxon>Fungi</taxon>
        <taxon>Fungi incertae sedis</taxon>
        <taxon>Mucoromycota</taxon>
        <taxon>Glomeromycotina</taxon>
        <taxon>Glomeromycetes</taxon>
        <taxon>Glomerales</taxon>
        <taxon>Glomeraceae</taxon>
        <taxon>Rhizophagus</taxon>
    </lineage>
</organism>
<evidence type="ECO:0000313" key="3">
    <source>
        <dbReference type="Proteomes" id="UP000247702"/>
    </source>
</evidence>
<protein>
    <submittedName>
        <fullName evidence="1">Uncharacterized protein</fullName>
    </submittedName>
</protein>
<name>A0A2Z6RUW5_9GLOM</name>
<dbReference type="Proteomes" id="UP000615446">
    <property type="component" value="Unassembled WGS sequence"/>
</dbReference>
<dbReference type="AlphaFoldDB" id="A0A2Z6RUW5"/>
<sequence length="82" mass="9731">MSERLRRPYVPKKSLTNIVLHGRCDHIDCERIRNNNPHMREQRENDIRMDIEETNRPTIAEPINGVGLYGNKIYNEMVKDII</sequence>
<reference evidence="1 3" key="1">
    <citation type="submission" date="2017-11" db="EMBL/GenBank/DDBJ databases">
        <title>The genome of Rhizophagus clarus HR1 reveals common genetic basis of auxotrophy among arbuscular mycorrhizal fungi.</title>
        <authorList>
            <person name="Kobayashi Y."/>
        </authorList>
    </citation>
    <scope>NUCLEOTIDE SEQUENCE [LARGE SCALE GENOMIC DNA]</scope>
    <source>
        <strain evidence="1 3">HR1</strain>
    </source>
</reference>
<dbReference type="EMBL" id="BLAL01000228">
    <property type="protein sequence ID" value="GES93299.1"/>
    <property type="molecule type" value="Genomic_DNA"/>
</dbReference>
<gene>
    <name evidence="2" type="ORF">RCL2_002004500</name>
    <name evidence="1" type="ORF">RclHR1_07080003</name>
</gene>
<comment type="caution">
    <text evidence="1">The sequence shown here is derived from an EMBL/GenBank/DDBJ whole genome shotgun (WGS) entry which is preliminary data.</text>
</comment>
<accession>A0A2Z6RUW5</accession>